<comment type="caution">
    <text evidence="1">The sequence shown here is derived from an EMBL/GenBank/DDBJ whole genome shotgun (WGS) entry which is preliminary data.</text>
</comment>
<evidence type="ECO:0000313" key="1">
    <source>
        <dbReference type="EMBL" id="CAG8833682.1"/>
    </source>
</evidence>
<sequence>KTYKMCANCLANKIKKRIDGKAALSIIVRDFTRNVFELISLKELSDYIAKLIESTQENSGLFFKI</sequence>
<protein>
    <submittedName>
        <fullName evidence="1">41074_t:CDS:1</fullName>
    </submittedName>
</protein>
<accession>A0ABN7WJ66</accession>
<proteinExistence type="predicted"/>
<dbReference type="Proteomes" id="UP000789901">
    <property type="component" value="Unassembled WGS sequence"/>
</dbReference>
<name>A0ABN7WJ66_GIGMA</name>
<feature type="non-terminal residue" evidence="1">
    <location>
        <position position="1"/>
    </location>
</feature>
<organism evidence="1 2">
    <name type="scientific">Gigaspora margarita</name>
    <dbReference type="NCBI Taxonomy" id="4874"/>
    <lineage>
        <taxon>Eukaryota</taxon>
        <taxon>Fungi</taxon>
        <taxon>Fungi incertae sedis</taxon>
        <taxon>Mucoromycota</taxon>
        <taxon>Glomeromycotina</taxon>
        <taxon>Glomeromycetes</taxon>
        <taxon>Diversisporales</taxon>
        <taxon>Gigasporaceae</taxon>
        <taxon>Gigaspora</taxon>
    </lineage>
</organism>
<gene>
    <name evidence="1" type="ORF">GMARGA_LOCUS31673</name>
</gene>
<evidence type="ECO:0000313" key="2">
    <source>
        <dbReference type="Proteomes" id="UP000789901"/>
    </source>
</evidence>
<reference evidence="1 2" key="1">
    <citation type="submission" date="2021-06" db="EMBL/GenBank/DDBJ databases">
        <authorList>
            <person name="Kallberg Y."/>
            <person name="Tangrot J."/>
            <person name="Rosling A."/>
        </authorList>
    </citation>
    <scope>NUCLEOTIDE SEQUENCE [LARGE SCALE GENOMIC DNA]</scope>
    <source>
        <strain evidence="1 2">120-4 pot B 10/14</strain>
    </source>
</reference>
<keyword evidence="2" id="KW-1185">Reference proteome</keyword>
<dbReference type="EMBL" id="CAJVQB010047885">
    <property type="protein sequence ID" value="CAG8833682.1"/>
    <property type="molecule type" value="Genomic_DNA"/>
</dbReference>